<protein>
    <recommendedName>
        <fullName evidence="4">Translation initiation factor IF-2</fullName>
    </recommendedName>
</protein>
<feature type="compositionally biased region" description="Low complexity" evidence="1">
    <location>
        <begin position="43"/>
        <end position="60"/>
    </location>
</feature>
<keyword evidence="3" id="KW-1185">Reference proteome</keyword>
<dbReference type="AlphaFoldDB" id="A0AAW1QIY8"/>
<organism evidence="2 3">
    <name type="scientific">Elliptochloris bilobata</name>
    <dbReference type="NCBI Taxonomy" id="381761"/>
    <lineage>
        <taxon>Eukaryota</taxon>
        <taxon>Viridiplantae</taxon>
        <taxon>Chlorophyta</taxon>
        <taxon>core chlorophytes</taxon>
        <taxon>Trebouxiophyceae</taxon>
        <taxon>Trebouxiophyceae incertae sedis</taxon>
        <taxon>Elliptochloris clade</taxon>
        <taxon>Elliptochloris</taxon>
    </lineage>
</organism>
<accession>A0AAW1QIY8</accession>
<reference evidence="2 3" key="1">
    <citation type="journal article" date="2024" name="Nat. Commun.">
        <title>Phylogenomics reveals the evolutionary origins of lichenization in chlorophyte algae.</title>
        <authorList>
            <person name="Puginier C."/>
            <person name="Libourel C."/>
            <person name="Otte J."/>
            <person name="Skaloud P."/>
            <person name="Haon M."/>
            <person name="Grisel S."/>
            <person name="Petersen M."/>
            <person name="Berrin J.G."/>
            <person name="Delaux P.M."/>
            <person name="Dal Grande F."/>
            <person name="Keller J."/>
        </authorList>
    </citation>
    <scope>NUCLEOTIDE SEQUENCE [LARGE SCALE GENOMIC DNA]</scope>
    <source>
        <strain evidence="2 3">SAG 245.80</strain>
    </source>
</reference>
<evidence type="ECO:0000313" key="2">
    <source>
        <dbReference type="EMBL" id="KAK9821439.1"/>
    </source>
</evidence>
<dbReference type="Proteomes" id="UP001445335">
    <property type="component" value="Unassembled WGS sequence"/>
</dbReference>
<comment type="caution">
    <text evidence="2">The sequence shown here is derived from an EMBL/GenBank/DDBJ whole genome shotgun (WGS) entry which is preliminary data.</text>
</comment>
<proteinExistence type="predicted"/>
<dbReference type="EMBL" id="JALJOU010000102">
    <property type="protein sequence ID" value="KAK9821439.1"/>
    <property type="molecule type" value="Genomic_DNA"/>
</dbReference>
<name>A0AAW1QIY8_9CHLO</name>
<evidence type="ECO:0008006" key="4">
    <source>
        <dbReference type="Google" id="ProtNLM"/>
    </source>
</evidence>
<feature type="compositionally biased region" description="Pro residues" evidence="1">
    <location>
        <begin position="29"/>
        <end position="42"/>
    </location>
</feature>
<sequence>MDALANYESDSDSNEPAAGSGVTRHPKTEPQPAPKLPNPFAPRPVASAAGRAAGAKRSVAPAPLRAGPASKAPRVGAAQAAPGRTAQPGAPLFRPPQLQGRANVVTEDLDKLFAKRRAAQKRAVEPG</sequence>
<feature type="region of interest" description="Disordered" evidence="1">
    <location>
        <begin position="1"/>
        <end position="96"/>
    </location>
</feature>
<evidence type="ECO:0000256" key="1">
    <source>
        <dbReference type="SAM" id="MobiDB-lite"/>
    </source>
</evidence>
<gene>
    <name evidence="2" type="ORF">WJX81_006846</name>
</gene>
<evidence type="ECO:0000313" key="3">
    <source>
        <dbReference type="Proteomes" id="UP001445335"/>
    </source>
</evidence>